<dbReference type="EMBL" id="CP005973">
    <property type="protein sequence ID" value="AJR05265.1"/>
    <property type="molecule type" value="Genomic_DNA"/>
</dbReference>
<proteinExistence type="predicted"/>
<evidence type="ECO:0000313" key="5">
    <source>
        <dbReference type="EMBL" id="AJR05265.1"/>
    </source>
</evidence>
<dbReference type="GO" id="GO:0000976">
    <property type="term" value="F:transcription cis-regulatory region binding"/>
    <property type="evidence" value="ECO:0007669"/>
    <property type="project" value="TreeGrafter"/>
</dbReference>
<dbReference type="Proteomes" id="UP000032303">
    <property type="component" value="Chromosome 1"/>
</dbReference>
<accession>A0A0C5WQR2</accession>
<dbReference type="Gene3D" id="1.10.10.60">
    <property type="entry name" value="Homeodomain-like"/>
    <property type="match status" value="1"/>
</dbReference>
<evidence type="ECO:0000259" key="4">
    <source>
        <dbReference type="PROSITE" id="PS01124"/>
    </source>
</evidence>
<sequence>MHFHLMRSLPVCRAALSRPFLRFLDEHGRDPSTFLKQFSIDRKTLVDPSLYLPSHLLSVLIDAVAKSTNHNDLGFYAAQFIDKGILHPSLENKLLGTDDLNSFLHTLISLRHLQGSHFQLWLEYEGHELRICHSSSLTETNRSYGHANEFTSFFIINHLKRILGSNWQPCYLAFHHQCHPKAKITGQTVNKKVIYGAKNNFVPVLIDIDRVPAPAYDLNKVNEGALTRLTGVVDTFWEHEAFSIEFVAHLFGVSERTLQRVFLSNNTTFRDYVNKKKIEKSTQLLNQGYSVQSVAEKMRYSDPANFSRAMKKYLSLTPKQYLKQRL</sequence>
<dbReference type="InterPro" id="IPR018060">
    <property type="entry name" value="HTH_AraC"/>
</dbReference>
<dbReference type="PANTHER" id="PTHR47894:SF4">
    <property type="entry name" value="HTH-TYPE TRANSCRIPTIONAL REGULATOR GADX"/>
    <property type="match status" value="1"/>
</dbReference>
<dbReference type="KEGG" id="pgb:H744_1c0239"/>
<evidence type="ECO:0000256" key="2">
    <source>
        <dbReference type="ARBA" id="ARBA00023125"/>
    </source>
</evidence>
<keyword evidence="6" id="KW-1185">Reference proteome</keyword>
<keyword evidence="1" id="KW-0805">Transcription regulation</keyword>
<dbReference type="InterPro" id="IPR009057">
    <property type="entry name" value="Homeodomain-like_sf"/>
</dbReference>
<feature type="domain" description="HTH araC/xylS-type" evidence="4">
    <location>
        <begin position="227"/>
        <end position="324"/>
    </location>
</feature>
<keyword evidence="3" id="KW-0804">Transcription</keyword>
<evidence type="ECO:0000256" key="3">
    <source>
        <dbReference type="ARBA" id="ARBA00023163"/>
    </source>
</evidence>
<gene>
    <name evidence="5" type="ORF">H744_1c0239</name>
</gene>
<protein>
    <recommendedName>
        <fullName evidence="4">HTH araC/xylS-type domain-containing protein</fullName>
    </recommendedName>
</protein>
<reference evidence="5 6" key="1">
    <citation type="submission" date="2013-05" db="EMBL/GenBank/DDBJ databases">
        <title>Complete genome sequence of the lipase-producing bacterium Photobacterium gaetbulicola Gung47.</title>
        <authorList>
            <person name="Kim Y.-O."/>
        </authorList>
    </citation>
    <scope>NUCLEOTIDE SEQUENCE [LARGE SCALE GENOMIC DNA]</scope>
    <source>
        <strain evidence="5 6">Gung47</strain>
    </source>
</reference>
<organism evidence="5 6">
    <name type="scientific">Photobacterium gaetbulicola Gung47</name>
    <dbReference type="NCBI Taxonomy" id="658445"/>
    <lineage>
        <taxon>Bacteria</taxon>
        <taxon>Pseudomonadati</taxon>
        <taxon>Pseudomonadota</taxon>
        <taxon>Gammaproteobacteria</taxon>
        <taxon>Vibrionales</taxon>
        <taxon>Vibrionaceae</taxon>
        <taxon>Photobacterium</taxon>
    </lineage>
</organism>
<name>A0A0C5WQR2_9GAMM</name>
<dbReference type="InterPro" id="IPR032687">
    <property type="entry name" value="AraC-type_N"/>
</dbReference>
<keyword evidence="2" id="KW-0238">DNA-binding</keyword>
<dbReference type="SMART" id="SM00342">
    <property type="entry name" value="HTH_ARAC"/>
    <property type="match status" value="1"/>
</dbReference>
<dbReference type="PROSITE" id="PS01124">
    <property type="entry name" value="HTH_ARAC_FAMILY_2"/>
    <property type="match status" value="1"/>
</dbReference>
<evidence type="ECO:0000256" key="1">
    <source>
        <dbReference type="ARBA" id="ARBA00023015"/>
    </source>
</evidence>
<dbReference type="SUPFAM" id="SSF46689">
    <property type="entry name" value="Homeodomain-like"/>
    <property type="match status" value="1"/>
</dbReference>
<dbReference type="PANTHER" id="PTHR47894">
    <property type="entry name" value="HTH-TYPE TRANSCRIPTIONAL REGULATOR GADX"/>
    <property type="match status" value="1"/>
</dbReference>
<dbReference type="OrthoDB" id="6396588at2"/>
<dbReference type="AlphaFoldDB" id="A0A0C5WQR2"/>
<evidence type="ECO:0000313" key="6">
    <source>
        <dbReference type="Proteomes" id="UP000032303"/>
    </source>
</evidence>
<dbReference type="Pfam" id="PF12833">
    <property type="entry name" value="HTH_18"/>
    <property type="match status" value="1"/>
</dbReference>
<dbReference type="Pfam" id="PF12625">
    <property type="entry name" value="Arabinose_bd"/>
    <property type="match status" value="1"/>
</dbReference>
<dbReference type="STRING" id="658445.H744_1c0239"/>
<dbReference type="HOGENOM" id="CLU_047522_1_2_6"/>
<dbReference type="PATRIC" id="fig|658445.3.peg.263"/>
<dbReference type="GO" id="GO:0003700">
    <property type="term" value="F:DNA-binding transcription factor activity"/>
    <property type="evidence" value="ECO:0007669"/>
    <property type="project" value="InterPro"/>
</dbReference>
<dbReference type="GO" id="GO:0005829">
    <property type="term" value="C:cytosol"/>
    <property type="evidence" value="ECO:0007669"/>
    <property type="project" value="TreeGrafter"/>
</dbReference>